<gene>
    <name evidence="1" type="ORF">JGU71_00275</name>
</gene>
<name>A0A934U052_9NOCA</name>
<evidence type="ECO:0000313" key="1">
    <source>
        <dbReference type="EMBL" id="MBJ8337306.1"/>
    </source>
</evidence>
<comment type="caution">
    <text evidence="1">The sequence shown here is derived from an EMBL/GenBank/DDBJ whole genome shotgun (WGS) entry which is preliminary data.</text>
</comment>
<dbReference type="EMBL" id="JAEMNV010000001">
    <property type="protein sequence ID" value="MBJ8337306.1"/>
    <property type="molecule type" value="Genomic_DNA"/>
</dbReference>
<reference evidence="1" key="1">
    <citation type="submission" date="2020-12" db="EMBL/GenBank/DDBJ databases">
        <title>Antrihabitans popcorni sp. nov. and Antrihabitans auranticaus sp. nov., isolated from a larva cave.</title>
        <authorList>
            <person name="Lee S.D."/>
            <person name="Kim I.S."/>
        </authorList>
    </citation>
    <scope>NUCLEOTIDE SEQUENCE</scope>
    <source>
        <strain evidence="1">YC3-6</strain>
    </source>
</reference>
<dbReference type="RefSeq" id="WP_199700905.1">
    <property type="nucleotide sequence ID" value="NZ_JAEMNV010000001.1"/>
</dbReference>
<accession>A0A934U052</accession>
<dbReference type="Proteomes" id="UP000655868">
    <property type="component" value="Unassembled WGS sequence"/>
</dbReference>
<proteinExistence type="predicted"/>
<dbReference type="AlphaFoldDB" id="A0A934U052"/>
<keyword evidence="2" id="KW-1185">Reference proteome</keyword>
<evidence type="ECO:0008006" key="3">
    <source>
        <dbReference type="Google" id="ProtNLM"/>
    </source>
</evidence>
<protein>
    <recommendedName>
        <fullName evidence="3">DUF3263 domain-containing protein</fullName>
    </recommendedName>
</protein>
<evidence type="ECO:0000313" key="2">
    <source>
        <dbReference type="Proteomes" id="UP000655868"/>
    </source>
</evidence>
<sequence>MTNSDNTTQLMLDFACSWRRFGGGPDEDIMVRFGLSAPEFFRRVERMVQSGQHRLDAETADELLKVCRRRLWTDRSQQSAARARSLRHSA</sequence>
<organism evidence="1 2">
    <name type="scientific">Antrihabitans stalagmiti</name>
    <dbReference type="NCBI Taxonomy" id="2799499"/>
    <lineage>
        <taxon>Bacteria</taxon>
        <taxon>Bacillati</taxon>
        <taxon>Actinomycetota</taxon>
        <taxon>Actinomycetes</taxon>
        <taxon>Mycobacteriales</taxon>
        <taxon>Nocardiaceae</taxon>
        <taxon>Antrihabitans</taxon>
    </lineage>
</organism>